<name>A0A4Q4TA37_9PEZI</name>
<organism evidence="1 2">
    <name type="scientific">Monosporascus ibericus</name>
    <dbReference type="NCBI Taxonomy" id="155417"/>
    <lineage>
        <taxon>Eukaryota</taxon>
        <taxon>Fungi</taxon>
        <taxon>Dikarya</taxon>
        <taxon>Ascomycota</taxon>
        <taxon>Pezizomycotina</taxon>
        <taxon>Sordariomycetes</taxon>
        <taxon>Xylariomycetidae</taxon>
        <taxon>Xylariales</taxon>
        <taxon>Xylariales incertae sedis</taxon>
        <taxon>Monosporascus</taxon>
    </lineage>
</organism>
<protein>
    <submittedName>
        <fullName evidence="1">Uncharacterized protein</fullName>
    </submittedName>
</protein>
<accession>A0A4Q4TA37</accession>
<proteinExistence type="predicted"/>
<dbReference type="EMBL" id="QJNU01000257">
    <property type="protein sequence ID" value="RYP03456.1"/>
    <property type="molecule type" value="Genomic_DNA"/>
</dbReference>
<evidence type="ECO:0000313" key="2">
    <source>
        <dbReference type="Proteomes" id="UP000293360"/>
    </source>
</evidence>
<dbReference type="AlphaFoldDB" id="A0A4Q4TA37"/>
<gene>
    <name evidence="1" type="ORF">DL764_005137</name>
</gene>
<dbReference type="OrthoDB" id="3340390at2759"/>
<reference evidence="1 2" key="1">
    <citation type="submission" date="2018-06" db="EMBL/GenBank/DDBJ databases">
        <title>Complete Genomes of Monosporascus.</title>
        <authorList>
            <person name="Robinson A.J."/>
            <person name="Natvig D.O."/>
        </authorList>
    </citation>
    <scope>NUCLEOTIDE SEQUENCE [LARGE SCALE GENOMIC DNA]</scope>
    <source>
        <strain evidence="1 2">CBS 110550</strain>
    </source>
</reference>
<comment type="caution">
    <text evidence="1">The sequence shown here is derived from an EMBL/GenBank/DDBJ whole genome shotgun (WGS) entry which is preliminary data.</text>
</comment>
<sequence>MANRDYRTALKNVANLAYGRGTGAYSKDPTWQNTPFFTALTGTGKRVTKVKSASDYSYHANSYSFPFTRVVGDAASIRGNVDETTAAQWHTNKVRKGYACFLLVALSAYKQIMHQDPPVLSDYNEDNFDGAFSFFRPVIQGTVDVSGKLTQAEFSKTIGFLIKVFNPKIIEASAKSTVGERIAGQLWADNLDALRAIRTHHGSNLLNIDSFTTDVVDGCVPRLERGHLTLVQVQVKG</sequence>
<keyword evidence="2" id="KW-1185">Reference proteome</keyword>
<evidence type="ECO:0000313" key="1">
    <source>
        <dbReference type="EMBL" id="RYP03456.1"/>
    </source>
</evidence>
<dbReference type="InterPro" id="IPR036188">
    <property type="entry name" value="FAD/NAD-bd_sf"/>
</dbReference>
<dbReference type="Proteomes" id="UP000293360">
    <property type="component" value="Unassembled WGS sequence"/>
</dbReference>
<dbReference type="Gene3D" id="3.50.50.60">
    <property type="entry name" value="FAD/NAD(P)-binding domain"/>
    <property type="match status" value="1"/>
</dbReference>